<dbReference type="Pfam" id="PF00266">
    <property type="entry name" value="Aminotran_5"/>
    <property type="match status" value="1"/>
</dbReference>
<evidence type="ECO:0000313" key="3">
    <source>
        <dbReference type="EMBL" id="GFR99628.1"/>
    </source>
</evidence>
<keyword evidence="4" id="KW-1185">Reference proteome</keyword>
<evidence type="ECO:0000313" key="4">
    <source>
        <dbReference type="Proteomes" id="UP000762676"/>
    </source>
</evidence>
<dbReference type="Proteomes" id="UP000762676">
    <property type="component" value="Unassembled WGS sequence"/>
</dbReference>
<protein>
    <submittedName>
        <fullName evidence="3">Cysteine desulfurase</fullName>
    </submittedName>
</protein>
<dbReference type="SUPFAM" id="SSF53383">
    <property type="entry name" value="PLP-dependent transferases"/>
    <property type="match status" value="1"/>
</dbReference>
<comment type="caution">
    <text evidence="3">The sequence shown here is derived from an EMBL/GenBank/DDBJ whole genome shotgun (WGS) entry which is preliminary data.</text>
</comment>
<dbReference type="Gene3D" id="3.40.640.10">
    <property type="entry name" value="Type I PLP-dependent aspartate aminotransferase-like (Major domain)"/>
    <property type="match status" value="1"/>
</dbReference>
<dbReference type="InterPro" id="IPR015424">
    <property type="entry name" value="PyrdxlP-dep_Trfase"/>
</dbReference>
<dbReference type="Gene3D" id="3.90.1150.10">
    <property type="entry name" value="Aspartate Aminotransferase, domain 1"/>
    <property type="match status" value="1"/>
</dbReference>
<accession>A0AAV4HP05</accession>
<gene>
    <name evidence="3" type="ORF">ElyMa_006379000</name>
</gene>
<dbReference type="PANTHER" id="PTHR43092">
    <property type="entry name" value="L-CYSTEINE DESULFHYDRASE"/>
    <property type="match status" value="1"/>
</dbReference>
<evidence type="ECO:0000259" key="2">
    <source>
        <dbReference type="Pfam" id="PF00266"/>
    </source>
</evidence>
<feature type="domain" description="Aminotransferase class V" evidence="2">
    <location>
        <begin position="50"/>
        <end position="403"/>
    </location>
</feature>
<proteinExistence type="predicted"/>
<name>A0AAV4HP05_9GAST</name>
<dbReference type="PANTHER" id="PTHR43092:SF4">
    <property type="entry name" value="AMINOTRANSFERASE CLASS V DOMAIN-CONTAINING PROTEIN"/>
    <property type="match status" value="1"/>
</dbReference>
<dbReference type="InterPro" id="IPR000192">
    <property type="entry name" value="Aminotrans_V_dom"/>
</dbReference>
<dbReference type="InterPro" id="IPR015421">
    <property type="entry name" value="PyrdxlP-dep_Trfase_major"/>
</dbReference>
<organism evidence="3 4">
    <name type="scientific">Elysia marginata</name>
    <dbReference type="NCBI Taxonomy" id="1093978"/>
    <lineage>
        <taxon>Eukaryota</taxon>
        <taxon>Metazoa</taxon>
        <taxon>Spiralia</taxon>
        <taxon>Lophotrochozoa</taxon>
        <taxon>Mollusca</taxon>
        <taxon>Gastropoda</taxon>
        <taxon>Heterobranchia</taxon>
        <taxon>Euthyneura</taxon>
        <taxon>Panpulmonata</taxon>
        <taxon>Sacoglossa</taxon>
        <taxon>Placobranchoidea</taxon>
        <taxon>Plakobranchidae</taxon>
        <taxon>Elysia</taxon>
    </lineage>
</organism>
<reference evidence="3 4" key="1">
    <citation type="journal article" date="2021" name="Elife">
        <title>Chloroplast acquisition without the gene transfer in kleptoplastic sea slugs, Plakobranchus ocellatus.</title>
        <authorList>
            <person name="Maeda T."/>
            <person name="Takahashi S."/>
            <person name="Yoshida T."/>
            <person name="Shimamura S."/>
            <person name="Takaki Y."/>
            <person name="Nagai Y."/>
            <person name="Toyoda A."/>
            <person name="Suzuki Y."/>
            <person name="Arimoto A."/>
            <person name="Ishii H."/>
            <person name="Satoh N."/>
            <person name="Nishiyama T."/>
            <person name="Hasebe M."/>
            <person name="Maruyama T."/>
            <person name="Minagawa J."/>
            <person name="Obokata J."/>
            <person name="Shigenobu S."/>
        </authorList>
    </citation>
    <scope>NUCLEOTIDE SEQUENCE [LARGE SCALE GENOMIC DNA]</scope>
</reference>
<dbReference type="InterPro" id="IPR015422">
    <property type="entry name" value="PyrdxlP-dep_Trfase_small"/>
</dbReference>
<sequence>MLPVPRNTPNDHSLETDGLGDVEFGADIKEKEFLLDPSVAFFNHGSYGTVPRRVLRLQQEYNEEREVHPDFWTRLNAKRYYDQARSALAKFVGARVENLQLAVNATQAINCVVRSFPFNSGDGLLNCSYTYGAITNLCEDFTSRIRPDVENIVVQLAFPPTSEDSVVEKYEDILNKHPNIKMAIIDHITSPSSVVMPLKKLVDLCHSRGVKVVVDGAHCLGQMSLNLEEHGAEAYVANAHKWLYTPRGCAILYLSQDSHTWARPPATSWHFTGPLDMQFFDQGTQDHVPFICARHGLEFYEALGGMDRIVGYTRAVAEEAVQLIEREVGLKPAKIPKSMEAPNLRMLEFPPLKAFPYSVENLWKLHRALFGDMSVFGLVVPVDGKFYLRISVQVYTSKEDIAALVQVLKKFFQDNV</sequence>
<keyword evidence="1" id="KW-0663">Pyridoxal phosphate</keyword>
<dbReference type="AlphaFoldDB" id="A0AAV4HP05"/>
<dbReference type="EMBL" id="BMAT01012811">
    <property type="protein sequence ID" value="GFR99628.1"/>
    <property type="molecule type" value="Genomic_DNA"/>
</dbReference>
<evidence type="ECO:0000256" key="1">
    <source>
        <dbReference type="ARBA" id="ARBA00022898"/>
    </source>
</evidence>